<accession>C9RHI4</accession>
<name>C9RHI4_METVM</name>
<evidence type="ECO:0000256" key="6">
    <source>
        <dbReference type="ARBA" id="ARBA00093790"/>
    </source>
</evidence>
<evidence type="ECO:0000256" key="5">
    <source>
        <dbReference type="ARBA" id="ARBA00093760"/>
    </source>
</evidence>
<protein>
    <recommendedName>
        <fullName evidence="6">type II site-specific deoxyribonuclease</fullName>
        <ecNumber evidence="6">3.1.21.4</ecNumber>
    </recommendedName>
</protein>
<dbReference type="InterPro" id="IPR019045">
    <property type="entry name" value="Restrct_endonuc_II_HinfI"/>
</dbReference>
<organism evidence="7 8">
    <name type="scientific">Methanocaldococcus vulcanius (strain ATCC 700851 / DSM 12094 / M7)</name>
    <name type="common">Methanococcus vulcanius</name>
    <dbReference type="NCBI Taxonomy" id="579137"/>
    <lineage>
        <taxon>Archaea</taxon>
        <taxon>Methanobacteriati</taxon>
        <taxon>Methanobacteriota</taxon>
        <taxon>Methanomada group</taxon>
        <taxon>Methanococci</taxon>
        <taxon>Methanococcales</taxon>
        <taxon>Methanocaldococcaceae</taxon>
        <taxon>Methanocaldococcus</taxon>
    </lineage>
</organism>
<proteinExistence type="predicted"/>
<evidence type="ECO:0000256" key="2">
    <source>
        <dbReference type="ARBA" id="ARBA00022747"/>
    </source>
</evidence>
<reference evidence="7" key="1">
    <citation type="submission" date="2009-10" db="EMBL/GenBank/DDBJ databases">
        <title>Complete sequence of chromosome of Methanocaldococcus vulcanius M7.</title>
        <authorList>
            <consortium name="US DOE Joint Genome Institute"/>
            <person name="Lucas S."/>
            <person name="Copeland A."/>
            <person name="Lapidus A."/>
            <person name="Glavina del Rio T."/>
            <person name="Dalin E."/>
            <person name="Tice H."/>
            <person name="Bruce D."/>
            <person name="Goodwin L."/>
            <person name="Pitluck S."/>
            <person name="Lcollab F.I."/>
            <person name="Brettin T."/>
            <person name="Detter J.C."/>
            <person name="Han C."/>
            <person name="Tapia R."/>
            <person name="Kuske C.R."/>
            <person name="Schmutz J."/>
            <person name="Larimer F."/>
            <person name="Land M."/>
            <person name="Hauser L."/>
            <person name="Kyrpides N."/>
            <person name="Ovchinikova G."/>
            <person name="Sieprawska-Lupa M."/>
            <person name="Whitman W.B."/>
            <person name="Woyke T."/>
        </authorList>
    </citation>
    <scope>NUCLEOTIDE SEQUENCE [LARGE SCALE GENOMIC DNA]</scope>
    <source>
        <strain evidence="7">M7</strain>
    </source>
</reference>
<dbReference type="GO" id="GO:0009307">
    <property type="term" value="P:DNA restriction-modification system"/>
    <property type="evidence" value="ECO:0007669"/>
    <property type="project" value="InterPro"/>
</dbReference>
<evidence type="ECO:0000256" key="3">
    <source>
        <dbReference type="ARBA" id="ARBA00022759"/>
    </source>
</evidence>
<dbReference type="STRING" id="579137.Metvu_1178"/>
<gene>
    <name evidence="7" type="ordered locus">Metvu_1178</name>
</gene>
<dbReference type="AlphaFoldDB" id="C9RHI4"/>
<keyword evidence="2" id="KW-0680">Restriction system</keyword>
<dbReference type="EC" id="3.1.21.4" evidence="6"/>
<keyword evidence="3" id="KW-0255">Endonuclease</keyword>
<dbReference type="Pfam" id="PF09520">
    <property type="entry name" value="RE_TdeIII"/>
    <property type="match status" value="1"/>
</dbReference>
<dbReference type="OrthoDB" id="64914at2157"/>
<dbReference type="HOGENOM" id="CLU_756000_0_0_2"/>
<dbReference type="GeneID" id="8513518"/>
<dbReference type="GO" id="GO:0009036">
    <property type="term" value="F:type II site-specific deoxyribonuclease activity"/>
    <property type="evidence" value="ECO:0007669"/>
    <property type="project" value="UniProtKB-EC"/>
</dbReference>
<dbReference type="RefSeq" id="WP_015733256.1">
    <property type="nucleotide sequence ID" value="NC_013407.1"/>
</dbReference>
<comment type="catalytic activity">
    <reaction evidence="5">
        <text>Endonucleolytic cleavage of DNA to give specific double-stranded fragments with terminal 5'-phosphates.</text>
        <dbReference type="EC" id="3.1.21.4"/>
    </reaction>
</comment>
<evidence type="ECO:0000313" key="7">
    <source>
        <dbReference type="EMBL" id="ACX73036.1"/>
    </source>
</evidence>
<evidence type="ECO:0000256" key="1">
    <source>
        <dbReference type="ARBA" id="ARBA00022722"/>
    </source>
</evidence>
<dbReference type="KEGG" id="mvu:Metvu_1178"/>
<dbReference type="eggNOG" id="arCOG07628">
    <property type="taxonomic scope" value="Archaea"/>
</dbReference>
<dbReference type="GO" id="GO:0003677">
    <property type="term" value="F:DNA binding"/>
    <property type="evidence" value="ECO:0007669"/>
    <property type="project" value="InterPro"/>
</dbReference>
<keyword evidence="1" id="KW-0540">Nuclease</keyword>
<evidence type="ECO:0000313" key="8">
    <source>
        <dbReference type="Proteomes" id="UP000002063"/>
    </source>
</evidence>
<keyword evidence="8" id="KW-1185">Reference proteome</keyword>
<keyword evidence="4 7" id="KW-0378">Hydrolase</keyword>
<dbReference type="EMBL" id="CP001787">
    <property type="protein sequence ID" value="ACX73036.1"/>
    <property type="molecule type" value="Genomic_DNA"/>
</dbReference>
<dbReference type="REBASE" id="22194">
    <property type="entry name" value="MvuORF1177P"/>
</dbReference>
<sequence>MPLSKDVIEKISIETIRVLKSRFDTISDGDIKIRNMPFHMAFLRAFYGKIGINDDNEALKFLTLSQWFHGLSTTLGQSYFENIAHILSNGEKKTFKNYKIKKSVRDKISEIINDLKSGERLPNVEEEDKELREATLKNSEYVNGLNFTADVYFEDRDKVVMIELKSVRPNAGEMRGEKQKILYGKAYMMETKPDKKVYYFIGFPYDPTENPENPCGYDKDRFMNSLIEFSKYFDKREVLIAEELWSFLSGEKKTMEKILDIINSIAKPDFKEKFDFINTFPFINQDRLYTKDAIDEQKFKKYIEILQEWKLYSEIECAKAVKELSLLKLPSKDRRIFERLINNSMFSSNNKYNENRRMKILELYKKYIKNTTQP</sequence>
<evidence type="ECO:0000256" key="4">
    <source>
        <dbReference type="ARBA" id="ARBA00022801"/>
    </source>
</evidence>
<dbReference type="Proteomes" id="UP000002063">
    <property type="component" value="Chromosome"/>
</dbReference>